<accession>A0A916KQ08</accession>
<dbReference type="KEGG" id="vg:15613636"/>
<reference evidence="1 2" key="1">
    <citation type="journal article" date="2013" name="J. Virol.">
        <title>New Insights into the Evolution of Entomopoxvirinae from the Complete Genome Sequences of Four Entomopoxviruses Infecting Adoxophyes honmai, Choristoneura biennis, Choristoneura rosaceana, and Mythimna separata.</title>
        <authorList>
            <person name="Theze J."/>
            <person name="Takatsuka J."/>
            <person name="Li Z."/>
            <person name="Gallais J."/>
            <person name="Doucet D."/>
            <person name="Arif B."/>
            <person name="Nakai M."/>
            <person name="Herniou E.A."/>
        </authorList>
    </citation>
    <scope>NUCLEOTIDE SEQUENCE [LARGE SCALE GENOMIC DNA]</scope>
</reference>
<organism evidence="1 2">
    <name type="scientific">Mythimna separata entomopoxvirus 'L'</name>
    <dbReference type="NCBI Taxonomy" id="1293572"/>
    <lineage>
        <taxon>Viruses</taxon>
        <taxon>Varidnaviria</taxon>
        <taxon>Bamfordvirae</taxon>
        <taxon>Nucleocytoviricota</taxon>
        <taxon>Pokkesviricetes</taxon>
        <taxon>Chitovirales</taxon>
        <taxon>Poxviridae</taxon>
        <taxon>Entomopoxvirinae</taxon>
        <taxon>Betaentomopoxvirus</taxon>
        <taxon>Betaentomopoxvirus mseparata</taxon>
        <taxon>Mythimna separata entomopoxvirus</taxon>
    </lineage>
</organism>
<keyword evidence="2" id="KW-1185">Reference proteome</keyword>
<sequence>MGNINIKELNSFDDLRYNINNIKELFDKLYIMKYHTIKEEKGKESFNKLKHIWYFKKTDLFIKIMVVYEYHEYILKNIMIIHILKNISKNYKILD</sequence>
<dbReference type="RefSeq" id="YP_008003531.1">
    <property type="nucleotide sequence ID" value="NC_021246.1"/>
</dbReference>
<dbReference type="Proteomes" id="UP000792671">
    <property type="component" value="Genome"/>
</dbReference>
<name>A0A916KQ08_9POXV</name>
<protein>
    <submittedName>
        <fullName evidence="1">Uncharacterized protein</fullName>
    </submittedName>
</protein>
<evidence type="ECO:0000313" key="2">
    <source>
        <dbReference type="Proteomes" id="UP000792671"/>
    </source>
</evidence>
<gene>
    <name evidence="1" type="ORF">MYSEV_014</name>
</gene>
<proteinExistence type="predicted"/>
<dbReference type="GeneID" id="15613636"/>
<dbReference type="EMBL" id="HF679134">
    <property type="protein sequence ID" value="CCU56212.1"/>
    <property type="molecule type" value="Genomic_DNA"/>
</dbReference>
<evidence type="ECO:0000313" key="1">
    <source>
        <dbReference type="EMBL" id="CCU56212.1"/>
    </source>
</evidence>